<evidence type="ECO:0000313" key="2">
    <source>
        <dbReference type="EMBL" id="KAA3476931.1"/>
    </source>
</evidence>
<dbReference type="EMBL" id="SMMG02000004">
    <property type="protein sequence ID" value="KAA3476931.1"/>
    <property type="molecule type" value="Genomic_DNA"/>
</dbReference>
<feature type="transmembrane region" description="Helical" evidence="1">
    <location>
        <begin position="6"/>
        <end position="27"/>
    </location>
</feature>
<organism evidence="2 3">
    <name type="scientific">Gossypium australe</name>
    <dbReference type="NCBI Taxonomy" id="47621"/>
    <lineage>
        <taxon>Eukaryota</taxon>
        <taxon>Viridiplantae</taxon>
        <taxon>Streptophyta</taxon>
        <taxon>Embryophyta</taxon>
        <taxon>Tracheophyta</taxon>
        <taxon>Spermatophyta</taxon>
        <taxon>Magnoliopsida</taxon>
        <taxon>eudicotyledons</taxon>
        <taxon>Gunneridae</taxon>
        <taxon>Pentapetalae</taxon>
        <taxon>rosids</taxon>
        <taxon>malvids</taxon>
        <taxon>Malvales</taxon>
        <taxon>Malvaceae</taxon>
        <taxon>Malvoideae</taxon>
        <taxon>Gossypium</taxon>
    </lineage>
</organism>
<keyword evidence="3" id="KW-1185">Reference proteome</keyword>
<dbReference type="Proteomes" id="UP000325315">
    <property type="component" value="Unassembled WGS sequence"/>
</dbReference>
<evidence type="ECO:0000256" key="1">
    <source>
        <dbReference type="SAM" id="Phobius"/>
    </source>
</evidence>
<keyword evidence="1" id="KW-1133">Transmembrane helix</keyword>
<dbReference type="AlphaFoldDB" id="A0A5B6W5M5"/>
<name>A0A5B6W5M5_9ROSI</name>
<proteinExistence type="predicted"/>
<keyword evidence="1" id="KW-0812">Transmembrane</keyword>
<sequence>MVYAYIFLIISCSLFLPYVGWLTIIMTDKPIIKVRARVRIEGIKRVHTTGCIGITGHNLKGVKDKLTRFET</sequence>
<keyword evidence="1" id="KW-0472">Membrane</keyword>
<gene>
    <name evidence="2" type="primary">sec11</name>
    <name evidence="2" type="ORF">EPI10_010861</name>
</gene>
<evidence type="ECO:0000313" key="3">
    <source>
        <dbReference type="Proteomes" id="UP000325315"/>
    </source>
</evidence>
<accession>A0A5B6W5M5</accession>
<reference evidence="3" key="1">
    <citation type="journal article" date="2019" name="Plant Biotechnol. J.">
        <title>Genome sequencing of the Australian wild diploid species Gossypium australe highlights disease resistance and delayed gland morphogenesis.</title>
        <authorList>
            <person name="Cai Y."/>
            <person name="Cai X."/>
            <person name="Wang Q."/>
            <person name="Wang P."/>
            <person name="Zhang Y."/>
            <person name="Cai C."/>
            <person name="Xu Y."/>
            <person name="Wang K."/>
            <person name="Zhou Z."/>
            <person name="Wang C."/>
            <person name="Geng S."/>
            <person name="Li B."/>
            <person name="Dong Q."/>
            <person name="Hou Y."/>
            <person name="Wang H."/>
            <person name="Ai P."/>
            <person name="Liu Z."/>
            <person name="Yi F."/>
            <person name="Sun M."/>
            <person name="An G."/>
            <person name="Cheng J."/>
            <person name="Zhang Y."/>
            <person name="Shi Q."/>
            <person name="Xie Y."/>
            <person name="Shi X."/>
            <person name="Chang Y."/>
            <person name="Huang F."/>
            <person name="Chen Y."/>
            <person name="Hong S."/>
            <person name="Mi L."/>
            <person name="Sun Q."/>
            <person name="Zhang L."/>
            <person name="Zhou B."/>
            <person name="Peng R."/>
            <person name="Zhang X."/>
            <person name="Liu F."/>
        </authorList>
    </citation>
    <scope>NUCLEOTIDE SEQUENCE [LARGE SCALE GENOMIC DNA]</scope>
    <source>
        <strain evidence="3">cv. PA1801</strain>
    </source>
</reference>
<protein>
    <submittedName>
        <fullName evidence="2">Signal peptidase complex catalytic subunit SEC11A</fullName>
    </submittedName>
</protein>
<comment type="caution">
    <text evidence="2">The sequence shown here is derived from an EMBL/GenBank/DDBJ whole genome shotgun (WGS) entry which is preliminary data.</text>
</comment>
<dbReference type="OrthoDB" id="10257561at2759"/>